<sequence length="182" mass="20837">MTGSVVSQKFENIATWMTSTQPTNLPSVLKGVFFMDGNPLPDDCINMYNQEWDEATNCLTLPVTEPTQWTFHRNILGWILLWAAQLSGFRYKIQFEDDSLQMAQVTPITFGIPVPRWILSATMCQDDSAKNGDIWQRKNVWFGGLPRVGEYVLRRIVDENGQYTPAFQDMLSKVHPDCLVIE</sequence>
<name>A0A928WY66_LEPEC</name>
<evidence type="ECO:0000313" key="2">
    <source>
        <dbReference type="Proteomes" id="UP000615026"/>
    </source>
</evidence>
<dbReference type="EMBL" id="JADEXP010000013">
    <property type="protein sequence ID" value="MBE9065625.1"/>
    <property type="molecule type" value="Genomic_DNA"/>
</dbReference>
<evidence type="ECO:0000313" key="1">
    <source>
        <dbReference type="EMBL" id="MBE9065625.1"/>
    </source>
</evidence>
<comment type="caution">
    <text evidence="1">The sequence shown here is derived from an EMBL/GenBank/DDBJ whole genome shotgun (WGS) entry which is preliminary data.</text>
</comment>
<gene>
    <name evidence="1" type="ORF">IQ260_03055</name>
</gene>
<dbReference type="Proteomes" id="UP000615026">
    <property type="component" value="Unassembled WGS sequence"/>
</dbReference>
<dbReference type="RefSeq" id="WP_193990727.1">
    <property type="nucleotide sequence ID" value="NZ_JADEXP010000013.1"/>
</dbReference>
<accession>A0A928WY66</accession>
<organism evidence="1 2">
    <name type="scientific">Leptolyngbya cf. ectocarpi LEGE 11479</name>
    <dbReference type="NCBI Taxonomy" id="1828722"/>
    <lineage>
        <taxon>Bacteria</taxon>
        <taxon>Bacillati</taxon>
        <taxon>Cyanobacteriota</taxon>
        <taxon>Cyanophyceae</taxon>
        <taxon>Leptolyngbyales</taxon>
        <taxon>Leptolyngbyaceae</taxon>
        <taxon>Leptolyngbya group</taxon>
        <taxon>Leptolyngbya</taxon>
    </lineage>
</organism>
<keyword evidence="2" id="KW-1185">Reference proteome</keyword>
<protein>
    <submittedName>
        <fullName evidence="1">Uncharacterized protein</fullName>
    </submittedName>
</protein>
<reference evidence="1" key="1">
    <citation type="submission" date="2020-10" db="EMBL/GenBank/DDBJ databases">
        <authorList>
            <person name="Castelo-Branco R."/>
            <person name="Eusebio N."/>
            <person name="Adriana R."/>
            <person name="Vieira A."/>
            <person name="Brugerolle De Fraissinette N."/>
            <person name="Rezende De Castro R."/>
            <person name="Schneider M.P."/>
            <person name="Vasconcelos V."/>
            <person name="Leao P.N."/>
        </authorList>
    </citation>
    <scope>NUCLEOTIDE SEQUENCE</scope>
    <source>
        <strain evidence="1">LEGE 11479</strain>
    </source>
</reference>
<proteinExistence type="predicted"/>
<dbReference type="AlphaFoldDB" id="A0A928WY66"/>